<dbReference type="GO" id="GO:0031543">
    <property type="term" value="F:peptidyl-proline dioxygenase activity"/>
    <property type="evidence" value="ECO:0007669"/>
    <property type="project" value="TreeGrafter"/>
</dbReference>
<evidence type="ECO:0000313" key="8">
    <source>
        <dbReference type="EMBL" id="SZD73058.1"/>
    </source>
</evidence>
<dbReference type="RefSeq" id="WP_119058117.1">
    <property type="nucleotide sequence ID" value="NZ_UNSC01000004.1"/>
</dbReference>
<dbReference type="Gene3D" id="2.60.120.620">
    <property type="entry name" value="q2cbj1_9rhob like domain"/>
    <property type="match status" value="1"/>
</dbReference>
<reference evidence="8 9" key="1">
    <citation type="submission" date="2018-09" db="EMBL/GenBank/DDBJ databases">
        <authorList>
            <consortium name="Pathogen Informatics"/>
        </authorList>
    </citation>
    <scope>NUCLEOTIDE SEQUENCE [LARGE SCALE GENOMIC DNA]</scope>
    <source>
        <strain evidence="8 9">OH-22767</strain>
    </source>
</reference>
<dbReference type="Pfam" id="PF13640">
    <property type="entry name" value="2OG-FeII_Oxy_3"/>
    <property type="match status" value="1"/>
</dbReference>
<dbReference type="EMBL" id="UNSC01000004">
    <property type="protein sequence ID" value="SZD73058.1"/>
    <property type="molecule type" value="Genomic_DNA"/>
</dbReference>
<dbReference type="InterPro" id="IPR006620">
    <property type="entry name" value="Pro_4_hyd_alph"/>
</dbReference>
<accession>A0A383U0R1</accession>
<dbReference type="SMART" id="SM00702">
    <property type="entry name" value="P4Hc"/>
    <property type="match status" value="1"/>
</dbReference>
<keyword evidence="6" id="KW-0408">Iron</keyword>
<keyword evidence="3" id="KW-0847">Vitamin C</keyword>
<sequence length="206" mass="24513">MNNIFRNQSWLDDLAERDFAIIDNCLEAEDFLSLKKFFHQKQSSQKFHKAGIGTKNQHQYKTEIRGDFTYWLNQDSDVELSFIFEFLDQLKDILNYNFYLSLASYEFHLAHYPAGSFYKKHLDQFDQRNNRMITFLLYMNEDYQTQDAGQLKIYLNNGETTLVEPIANRAVIFKSAELYHEVLPTNKGRNSLTGWFLYNRNQLINL</sequence>
<dbReference type="Proteomes" id="UP000262142">
    <property type="component" value="Unassembled WGS sequence"/>
</dbReference>
<dbReference type="GO" id="GO:0071456">
    <property type="term" value="P:cellular response to hypoxia"/>
    <property type="evidence" value="ECO:0007669"/>
    <property type="project" value="TreeGrafter"/>
</dbReference>
<evidence type="ECO:0000256" key="4">
    <source>
        <dbReference type="ARBA" id="ARBA00022964"/>
    </source>
</evidence>
<evidence type="ECO:0000259" key="7">
    <source>
        <dbReference type="PROSITE" id="PS51471"/>
    </source>
</evidence>
<dbReference type="PANTHER" id="PTHR12907:SF26">
    <property type="entry name" value="HIF PROLYL HYDROXYLASE, ISOFORM C"/>
    <property type="match status" value="1"/>
</dbReference>
<protein>
    <submittedName>
        <fullName evidence="8">Predicted proline hydroxylase</fullName>
    </submittedName>
</protein>
<name>A0A383U0R1_9FLAO</name>
<proteinExistence type="predicted"/>
<keyword evidence="5" id="KW-0560">Oxidoreductase</keyword>
<evidence type="ECO:0000313" key="9">
    <source>
        <dbReference type="Proteomes" id="UP000262142"/>
    </source>
</evidence>
<comment type="cofactor">
    <cofactor evidence="1">
        <name>L-ascorbate</name>
        <dbReference type="ChEBI" id="CHEBI:38290"/>
    </cofactor>
</comment>
<dbReference type="PROSITE" id="PS51471">
    <property type="entry name" value="FE2OG_OXY"/>
    <property type="match status" value="1"/>
</dbReference>
<evidence type="ECO:0000256" key="5">
    <source>
        <dbReference type="ARBA" id="ARBA00023002"/>
    </source>
</evidence>
<dbReference type="AlphaFoldDB" id="A0A383U0R1"/>
<dbReference type="PANTHER" id="PTHR12907">
    <property type="entry name" value="EGL NINE HOMOLOG-RELATED"/>
    <property type="match status" value="1"/>
</dbReference>
<evidence type="ECO:0000256" key="6">
    <source>
        <dbReference type="ARBA" id="ARBA00023004"/>
    </source>
</evidence>
<dbReference type="InterPro" id="IPR044862">
    <property type="entry name" value="Pro_4_hyd_alph_FE2OG_OXY"/>
</dbReference>
<keyword evidence="9" id="KW-1185">Reference proteome</keyword>
<organism evidence="8 9">
    <name type="scientific">Candidatus Ornithobacterium hominis</name>
    <dbReference type="NCBI Taxonomy" id="2497989"/>
    <lineage>
        <taxon>Bacteria</taxon>
        <taxon>Pseudomonadati</taxon>
        <taxon>Bacteroidota</taxon>
        <taxon>Flavobacteriia</taxon>
        <taxon>Flavobacteriales</taxon>
        <taxon>Weeksellaceae</taxon>
        <taxon>Ornithobacterium</taxon>
    </lineage>
</organism>
<keyword evidence="4" id="KW-0223">Dioxygenase</keyword>
<dbReference type="InterPro" id="IPR005123">
    <property type="entry name" value="Oxoglu/Fe-dep_dioxygenase_dom"/>
</dbReference>
<dbReference type="OrthoDB" id="9783171at2"/>
<dbReference type="GO" id="GO:0008198">
    <property type="term" value="F:ferrous iron binding"/>
    <property type="evidence" value="ECO:0007669"/>
    <property type="project" value="TreeGrafter"/>
</dbReference>
<evidence type="ECO:0000256" key="2">
    <source>
        <dbReference type="ARBA" id="ARBA00022723"/>
    </source>
</evidence>
<evidence type="ECO:0000256" key="3">
    <source>
        <dbReference type="ARBA" id="ARBA00022896"/>
    </source>
</evidence>
<evidence type="ECO:0000256" key="1">
    <source>
        <dbReference type="ARBA" id="ARBA00001961"/>
    </source>
</evidence>
<dbReference type="InterPro" id="IPR051559">
    <property type="entry name" value="HIF_prolyl_hydroxylases"/>
</dbReference>
<keyword evidence="2" id="KW-0479">Metal-binding</keyword>
<gene>
    <name evidence="8" type="ORF">SAMEA104719789_01138</name>
</gene>
<dbReference type="GO" id="GO:0031418">
    <property type="term" value="F:L-ascorbic acid binding"/>
    <property type="evidence" value="ECO:0007669"/>
    <property type="project" value="UniProtKB-KW"/>
</dbReference>
<feature type="domain" description="Fe2OG dioxygenase" evidence="7">
    <location>
        <begin position="102"/>
        <end position="198"/>
    </location>
</feature>